<evidence type="ECO:0000256" key="1">
    <source>
        <dbReference type="ARBA" id="ARBA00009036"/>
    </source>
</evidence>
<sequence>MVLRVVDRTKYVGGRSWPGWVEADSGSALEAETRAEFAERSVQKLQKEVDRLEDELVAEKEKCKALTEEMESTLQDIQSM</sequence>
<dbReference type="InterPro" id="IPR000533">
    <property type="entry name" value="Tropomyosin"/>
</dbReference>
<dbReference type="EMBL" id="MTYJ01000825">
    <property type="protein sequence ID" value="OWA55471.1"/>
    <property type="molecule type" value="Genomic_DNA"/>
</dbReference>
<accession>A0A9X6NMB7</accession>
<comment type="caution">
    <text evidence="4">The sequence shown here is derived from an EMBL/GenBank/DDBJ whole genome shotgun (WGS) entry which is preliminary data.</text>
</comment>
<evidence type="ECO:0000256" key="3">
    <source>
        <dbReference type="SAM" id="Coils"/>
    </source>
</evidence>
<comment type="similarity">
    <text evidence="1">Belongs to the tropomyosin family.</text>
</comment>
<name>A0A9X6NMB7_HYPEX</name>
<evidence type="ECO:0000256" key="2">
    <source>
        <dbReference type="ARBA" id="ARBA00023054"/>
    </source>
</evidence>
<evidence type="ECO:0000313" key="5">
    <source>
        <dbReference type="Proteomes" id="UP000192578"/>
    </source>
</evidence>
<reference evidence="5" key="1">
    <citation type="submission" date="2017-01" db="EMBL/GenBank/DDBJ databases">
        <title>Comparative genomics of anhydrobiosis in the tardigrade Hypsibius dujardini.</title>
        <authorList>
            <person name="Yoshida Y."/>
            <person name="Koutsovoulos G."/>
            <person name="Laetsch D."/>
            <person name="Stevens L."/>
            <person name="Kumar S."/>
            <person name="Horikawa D."/>
            <person name="Ishino K."/>
            <person name="Komine S."/>
            <person name="Tomita M."/>
            <person name="Blaxter M."/>
            <person name="Arakawa K."/>
        </authorList>
    </citation>
    <scope>NUCLEOTIDE SEQUENCE [LARGE SCALE GENOMIC DNA]</scope>
    <source>
        <strain evidence="5">Z151</strain>
    </source>
</reference>
<evidence type="ECO:0000313" key="4">
    <source>
        <dbReference type="EMBL" id="OWA55471.1"/>
    </source>
</evidence>
<dbReference type="Pfam" id="PF00261">
    <property type="entry name" value="Tropomyosin"/>
    <property type="match status" value="1"/>
</dbReference>
<dbReference type="Proteomes" id="UP000192578">
    <property type="component" value="Unassembled WGS sequence"/>
</dbReference>
<protein>
    <recommendedName>
        <fullName evidence="6">Tropomyosin</fullName>
    </recommendedName>
</protein>
<dbReference type="SUPFAM" id="SSF57997">
    <property type="entry name" value="Tropomyosin"/>
    <property type="match status" value="1"/>
</dbReference>
<gene>
    <name evidence="4" type="ORF">BV898_19858</name>
</gene>
<dbReference type="PANTHER" id="PTHR19269">
    <property type="entry name" value="TROPOMYOSIN"/>
    <property type="match status" value="1"/>
</dbReference>
<dbReference type="FunFam" id="1.20.5.170:FF:000005">
    <property type="entry name" value="Tropomyosin alpha-1 chain"/>
    <property type="match status" value="1"/>
</dbReference>
<proteinExistence type="inferred from homology"/>
<keyword evidence="2 3" id="KW-0175">Coiled coil</keyword>
<feature type="coiled-coil region" evidence="3">
    <location>
        <begin position="28"/>
        <end position="76"/>
    </location>
</feature>
<dbReference type="Gene3D" id="1.20.5.170">
    <property type="match status" value="1"/>
</dbReference>
<organism evidence="4 5">
    <name type="scientific">Hypsibius exemplaris</name>
    <name type="common">Freshwater tardigrade</name>
    <dbReference type="NCBI Taxonomy" id="2072580"/>
    <lineage>
        <taxon>Eukaryota</taxon>
        <taxon>Metazoa</taxon>
        <taxon>Ecdysozoa</taxon>
        <taxon>Tardigrada</taxon>
        <taxon>Eutardigrada</taxon>
        <taxon>Parachela</taxon>
        <taxon>Hypsibioidea</taxon>
        <taxon>Hypsibiidae</taxon>
        <taxon>Hypsibius</taxon>
    </lineage>
</organism>
<dbReference type="OrthoDB" id="128924at2759"/>
<keyword evidence="5" id="KW-1185">Reference proteome</keyword>
<dbReference type="AlphaFoldDB" id="A0A9X6NMB7"/>
<evidence type="ECO:0008006" key="6">
    <source>
        <dbReference type="Google" id="ProtNLM"/>
    </source>
</evidence>